<evidence type="ECO:0000313" key="9">
    <source>
        <dbReference type="EMBL" id="MDY5155397.1"/>
    </source>
</evidence>
<dbReference type="PANTHER" id="PTHR43833">
    <property type="entry name" value="POTASSIUM CHANNEL PROTEIN 2-RELATED-RELATED"/>
    <property type="match status" value="1"/>
</dbReference>
<reference evidence="9" key="1">
    <citation type="submission" date="2023-10" db="EMBL/GenBank/DDBJ databases">
        <title>Whole Genome based description of the genera Actinobaculum and Actinotignum reveals a complex phylogenetic relationship within the species included in the genus Actinotignum.</title>
        <authorList>
            <person name="Jensen C.S."/>
            <person name="Dargis R."/>
            <person name="Kemp M."/>
            <person name="Christensen J.J."/>
        </authorList>
    </citation>
    <scope>NUCLEOTIDE SEQUENCE</scope>
    <source>
        <strain evidence="9">SLA_B511</strain>
    </source>
</reference>
<accession>A0AAW9HYA9</accession>
<keyword evidence="4" id="KW-0630">Potassium</keyword>
<dbReference type="Proteomes" id="UP001281731">
    <property type="component" value="Unassembled WGS sequence"/>
</dbReference>
<protein>
    <recommendedName>
        <fullName evidence="1">Trk system potassium uptake protein TrkA</fullName>
    </recommendedName>
</protein>
<feature type="domain" description="RCK N-terminal" evidence="7">
    <location>
        <begin position="1"/>
        <end position="117"/>
    </location>
</feature>
<dbReference type="Gene3D" id="3.40.50.720">
    <property type="entry name" value="NAD(P)-binding Rossmann-like Domain"/>
    <property type="match status" value="1"/>
</dbReference>
<dbReference type="GO" id="GO:0005886">
    <property type="term" value="C:plasma membrane"/>
    <property type="evidence" value="ECO:0007669"/>
    <property type="project" value="InterPro"/>
</dbReference>
<evidence type="ECO:0000313" key="10">
    <source>
        <dbReference type="Proteomes" id="UP001281731"/>
    </source>
</evidence>
<evidence type="ECO:0000256" key="6">
    <source>
        <dbReference type="ARBA" id="ARBA00023065"/>
    </source>
</evidence>
<evidence type="ECO:0000259" key="8">
    <source>
        <dbReference type="PROSITE" id="PS51202"/>
    </source>
</evidence>
<dbReference type="PRINTS" id="PR00335">
    <property type="entry name" value="KUPTAKETRKA"/>
</dbReference>
<evidence type="ECO:0000256" key="3">
    <source>
        <dbReference type="ARBA" id="ARBA00022538"/>
    </source>
</evidence>
<dbReference type="SUPFAM" id="SSF116726">
    <property type="entry name" value="TrkA C-terminal domain-like"/>
    <property type="match status" value="1"/>
</dbReference>
<organism evidence="9 10">
    <name type="scientific">Actinotignum urinale</name>
    <dbReference type="NCBI Taxonomy" id="190146"/>
    <lineage>
        <taxon>Bacteria</taxon>
        <taxon>Bacillati</taxon>
        <taxon>Actinomycetota</taxon>
        <taxon>Actinomycetes</taxon>
        <taxon>Actinomycetales</taxon>
        <taxon>Actinomycetaceae</taxon>
        <taxon>Actinotignum</taxon>
    </lineage>
</organism>
<dbReference type="InterPro" id="IPR006036">
    <property type="entry name" value="K_uptake_TrkA"/>
</dbReference>
<evidence type="ECO:0000256" key="1">
    <source>
        <dbReference type="ARBA" id="ARBA00017378"/>
    </source>
</evidence>
<dbReference type="PROSITE" id="PS51201">
    <property type="entry name" value="RCK_N"/>
    <property type="match status" value="1"/>
</dbReference>
<dbReference type="InterPro" id="IPR036721">
    <property type="entry name" value="RCK_C_sf"/>
</dbReference>
<dbReference type="GO" id="GO:0015079">
    <property type="term" value="F:potassium ion transmembrane transporter activity"/>
    <property type="evidence" value="ECO:0007669"/>
    <property type="project" value="InterPro"/>
</dbReference>
<dbReference type="RefSeq" id="WP_022865568.1">
    <property type="nucleotide sequence ID" value="NZ_CAMYCL010000020.1"/>
</dbReference>
<dbReference type="Pfam" id="PF02080">
    <property type="entry name" value="TrkA_C"/>
    <property type="match status" value="1"/>
</dbReference>
<dbReference type="InterPro" id="IPR003148">
    <property type="entry name" value="RCK_N"/>
</dbReference>
<dbReference type="AlphaFoldDB" id="A0AAW9HYA9"/>
<keyword evidence="3" id="KW-0633">Potassium transport</keyword>
<dbReference type="PROSITE" id="PS51202">
    <property type="entry name" value="RCK_C"/>
    <property type="match status" value="1"/>
</dbReference>
<dbReference type="InterPro" id="IPR050721">
    <property type="entry name" value="Trk_Ktr_HKT_K-transport"/>
</dbReference>
<dbReference type="EMBL" id="JAWNGC010000008">
    <property type="protein sequence ID" value="MDY5155397.1"/>
    <property type="molecule type" value="Genomic_DNA"/>
</dbReference>
<keyword evidence="6" id="KW-0406">Ion transport</keyword>
<comment type="caution">
    <text evidence="9">The sequence shown here is derived from an EMBL/GenBank/DDBJ whole genome shotgun (WGS) entry which is preliminary data.</text>
</comment>
<dbReference type="InterPro" id="IPR036291">
    <property type="entry name" value="NAD(P)-bd_dom_sf"/>
</dbReference>
<feature type="domain" description="RCK C-terminal" evidence="8">
    <location>
        <begin position="137"/>
        <end position="220"/>
    </location>
</feature>
<gene>
    <name evidence="9" type="ORF">R6G80_06650</name>
</gene>
<dbReference type="Gene3D" id="3.30.70.1450">
    <property type="entry name" value="Regulator of K+ conductance, C-terminal domain"/>
    <property type="match status" value="1"/>
</dbReference>
<proteinExistence type="predicted"/>
<keyword evidence="2" id="KW-0813">Transport</keyword>
<dbReference type="Pfam" id="PF02254">
    <property type="entry name" value="TrkA_N"/>
    <property type="match status" value="1"/>
</dbReference>
<dbReference type="SUPFAM" id="SSF51735">
    <property type="entry name" value="NAD(P)-binding Rossmann-fold domains"/>
    <property type="match status" value="1"/>
</dbReference>
<evidence type="ECO:0000256" key="5">
    <source>
        <dbReference type="ARBA" id="ARBA00023027"/>
    </source>
</evidence>
<sequence length="226" mass="23742">MKVLIVGAGAVGLSVAKELTKSGHEVSIIDKKNTAMSVSSAPEASWHLADACEIPSLRSAGGEEADILVAATGDDKANLVVSLLAKTEFGIGRVIARVNNPKNEWLFTDNWGVDVTVSTPQIMTTLVEDAVADGRVTQVLKFHKSGASLWQASISEDAPIIGHTLKDISLPGDVIICAIVRDGVPVKADPDILINSDDHILLLAGEEAGDVQGIEGYFKAEPANNP</sequence>
<dbReference type="PANTHER" id="PTHR43833:SF5">
    <property type="entry name" value="TRK SYSTEM POTASSIUM UPTAKE PROTEIN TRKA"/>
    <property type="match status" value="1"/>
</dbReference>
<evidence type="ECO:0000259" key="7">
    <source>
        <dbReference type="PROSITE" id="PS51201"/>
    </source>
</evidence>
<evidence type="ECO:0000256" key="2">
    <source>
        <dbReference type="ARBA" id="ARBA00022448"/>
    </source>
</evidence>
<evidence type="ECO:0000256" key="4">
    <source>
        <dbReference type="ARBA" id="ARBA00022958"/>
    </source>
</evidence>
<dbReference type="InterPro" id="IPR006037">
    <property type="entry name" value="RCK_C"/>
</dbReference>
<name>A0AAW9HYA9_9ACTO</name>
<keyword evidence="5" id="KW-0520">NAD</keyword>